<dbReference type="AlphaFoldDB" id="B2IL55"/>
<organism evidence="3 4">
    <name type="scientific">Beijerinckia indica subsp. indica (strain ATCC 9039 / DSM 1715 / NCIMB 8712)</name>
    <dbReference type="NCBI Taxonomy" id="395963"/>
    <lineage>
        <taxon>Bacteria</taxon>
        <taxon>Pseudomonadati</taxon>
        <taxon>Pseudomonadota</taxon>
        <taxon>Alphaproteobacteria</taxon>
        <taxon>Hyphomicrobiales</taxon>
        <taxon>Beijerinckiaceae</taxon>
        <taxon>Beijerinckia</taxon>
    </lineage>
</organism>
<dbReference type="NCBIfam" id="NF033857">
    <property type="entry name" value="BPSL0067_fam"/>
    <property type="match status" value="1"/>
</dbReference>
<evidence type="ECO:0008006" key="5">
    <source>
        <dbReference type="Google" id="ProtNLM"/>
    </source>
</evidence>
<keyword evidence="3" id="KW-0614">Plasmid</keyword>
<evidence type="ECO:0000256" key="1">
    <source>
        <dbReference type="SAM" id="MobiDB-lite"/>
    </source>
</evidence>
<name>B2IL55_BEII9</name>
<keyword evidence="2" id="KW-0812">Transmembrane</keyword>
<dbReference type="InterPro" id="IPR047746">
    <property type="entry name" value="Dae2/Tae2-like"/>
</dbReference>
<feature type="compositionally biased region" description="Low complexity" evidence="1">
    <location>
        <begin position="73"/>
        <end position="93"/>
    </location>
</feature>
<keyword evidence="2" id="KW-1133">Transmembrane helix</keyword>
<reference evidence="3 4" key="1">
    <citation type="submission" date="2008-03" db="EMBL/GenBank/DDBJ databases">
        <title>Complete sequence of plasmid1 of Beijerinckia indica subsp. indica ATCC 9039.</title>
        <authorList>
            <consortium name="US DOE Joint Genome Institute"/>
            <person name="Copeland A."/>
            <person name="Lucas S."/>
            <person name="Lapidus A."/>
            <person name="Glavina del Rio T."/>
            <person name="Dalin E."/>
            <person name="Tice H."/>
            <person name="Bruce D."/>
            <person name="Goodwin L."/>
            <person name="Pitluck S."/>
            <person name="LaButti K."/>
            <person name="Schmutz J."/>
            <person name="Larimer F."/>
            <person name="Land M."/>
            <person name="Hauser L."/>
            <person name="Kyrpides N."/>
            <person name="Mikhailova N."/>
            <person name="Dunfield P.F."/>
            <person name="Dedysh S.N."/>
            <person name="Liesack W."/>
            <person name="Saw J.H."/>
            <person name="Alam M."/>
            <person name="Chen Y."/>
            <person name="Murrell J.C."/>
            <person name="Richardson P."/>
        </authorList>
    </citation>
    <scope>NUCLEOTIDE SEQUENCE [LARGE SCALE GENOMIC DNA]</scope>
    <source>
        <strain evidence="4">ATCC 9039 / DSM 1715 / NCIMB 8712</strain>
        <plasmid evidence="3 4">pBIND01</plasmid>
    </source>
</reference>
<dbReference type="EMBL" id="CP001017">
    <property type="protein sequence ID" value="ACB97255.1"/>
    <property type="molecule type" value="Genomic_DNA"/>
</dbReference>
<geneLocation type="plasmid" evidence="3 4">
    <name>pBIND01</name>
</geneLocation>
<evidence type="ECO:0000313" key="4">
    <source>
        <dbReference type="Proteomes" id="UP000001695"/>
    </source>
</evidence>
<dbReference type="Proteomes" id="UP000001695">
    <property type="component" value="Plasmid pBIND01"/>
</dbReference>
<evidence type="ECO:0000313" key="3">
    <source>
        <dbReference type="EMBL" id="ACB97255.1"/>
    </source>
</evidence>
<proteinExistence type="predicted"/>
<keyword evidence="4" id="KW-1185">Reference proteome</keyword>
<dbReference type="HOGENOM" id="CLU_1188068_0_0_5"/>
<accession>B2IL55</accession>
<feature type="region of interest" description="Disordered" evidence="1">
    <location>
        <begin position="72"/>
        <end position="106"/>
    </location>
</feature>
<dbReference type="KEGG" id="bid:Bind_3703"/>
<sequence length="233" mass="24053">MFCDFEDPGSLERSKVRRTLIFIIEVSLMALAIGSVVGLTKSYADPALATQNGLPQVPREYVPEIGAPAMVYPTSPTSSDASSTGNSSSAGNSNGTGGSSGTNWNYPGTGSGVSGATVAQNYSSYNGQSVGSGECVALVQATSNVGLTSTWSPGVQVQGNTDIAAGTVIATFGSNGTYTNTYGQSHAAIYLGQNSSGIQVMDQWLGQAAQTRTIPWTTQNSYESGSQFYVVSH</sequence>
<protein>
    <recommendedName>
        <fullName evidence="5">BPSL0067 family protein</fullName>
    </recommendedName>
</protein>
<gene>
    <name evidence="3" type="ordered locus">Bind_3703</name>
</gene>
<feature type="transmembrane region" description="Helical" evidence="2">
    <location>
        <begin position="20"/>
        <end position="39"/>
    </location>
</feature>
<evidence type="ECO:0000256" key="2">
    <source>
        <dbReference type="SAM" id="Phobius"/>
    </source>
</evidence>
<keyword evidence="2" id="KW-0472">Membrane</keyword>